<feature type="transmembrane region" description="Helical" evidence="1">
    <location>
        <begin position="223"/>
        <end position="240"/>
    </location>
</feature>
<protein>
    <submittedName>
        <fullName evidence="2">Uncharacterized protein</fullName>
    </submittedName>
</protein>
<keyword evidence="3" id="KW-1185">Reference proteome</keyword>
<keyword evidence="1" id="KW-0472">Membrane</keyword>
<dbReference type="EMBL" id="JH597773">
    <property type="protein sequence ID" value="EHQ06910.1"/>
    <property type="molecule type" value="Genomic_DNA"/>
</dbReference>
<keyword evidence="1" id="KW-1133">Transmembrane helix</keyword>
<sequence length="462" mass="54268">MENRALQELWNQPTRKRSIGKLVYEILFVTVAVINYILLLFDALYLYKMPYFRMTMRDVLLRQAPAIVETYDSVKGIQPHRFTVAYENDYRALKIAFEDLATAPLLERPAREQRITELLASLTEHSRDMIDRRGVDSHFYLAEKDGVLEMVKNIIREHLPNEENSAKQGFAHFFSRENLTDERRADEFAFFEKEILPLMQENYFRWIGEDGEKTDYFYRIDRWFVLFFLIDFLFRWAGAIRGRAYRRWYLFPVHHFYEIVMLYPPHYSAALRLLRIIPIYLRMKRNRFIPDDGLMPNIIHDNAQIIAAEISGLVALNILDQAKSSLETSGRLNLSPGTTEAVEKLLAARMDQFSRRVMPEIEPQITEMVQYSINRAMEPYLLSPLGPVIRLVLLNVHATIREGLEAAFSGPEGTERLSRILQKATHELLMSLTDAQSQESLIRDITIFLDRFKKDLEEQMQR</sequence>
<gene>
    <name evidence="2" type="ORF">Lepil_2234</name>
</gene>
<organism evidence="2 3">
    <name type="scientific">Leptonema illini DSM 21528</name>
    <dbReference type="NCBI Taxonomy" id="929563"/>
    <lineage>
        <taxon>Bacteria</taxon>
        <taxon>Pseudomonadati</taxon>
        <taxon>Spirochaetota</taxon>
        <taxon>Spirochaetia</taxon>
        <taxon>Leptospirales</taxon>
        <taxon>Leptospiraceae</taxon>
        <taxon>Leptonema</taxon>
    </lineage>
</organism>
<dbReference type="Proteomes" id="UP000005737">
    <property type="component" value="Unassembled WGS sequence"/>
</dbReference>
<keyword evidence="1" id="KW-0812">Transmembrane</keyword>
<dbReference type="STRING" id="183.GCA_002009735_02121"/>
<accession>H2CH40</accession>
<evidence type="ECO:0000313" key="2">
    <source>
        <dbReference type="EMBL" id="EHQ06910.1"/>
    </source>
</evidence>
<reference evidence="2 3" key="1">
    <citation type="submission" date="2011-10" db="EMBL/GenBank/DDBJ databases">
        <title>The Improved High-Quality Draft genome of Leptonema illini DSM 21528.</title>
        <authorList>
            <consortium name="US DOE Joint Genome Institute (JGI-PGF)"/>
            <person name="Lucas S."/>
            <person name="Copeland A."/>
            <person name="Lapidus A."/>
            <person name="Glavina del Rio T."/>
            <person name="Dalin E."/>
            <person name="Tice H."/>
            <person name="Bruce D."/>
            <person name="Goodwin L."/>
            <person name="Pitluck S."/>
            <person name="Peters L."/>
            <person name="Mikhailova N."/>
            <person name="Held B."/>
            <person name="Kyrpides N."/>
            <person name="Mavromatis K."/>
            <person name="Ivanova N."/>
            <person name="Markowitz V."/>
            <person name="Cheng J.-F."/>
            <person name="Hugenholtz P."/>
            <person name="Woyke T."/>
            <person name="Wu D."/>
            <person name="Gronow S."/>
            <person name="Wellnitz S."/>
            <person name="Brambilla E.-M."/>
            <person name="Klenk H.-P."/>
            <person name="Eisen J.A."/>
        </authorList>
    </citation>
    <scope>NUCLEOTIDE SEQUENCE [LARGE SCALE GENOMIC DNA]</scope>
    <source>
        <strain evidence="2 3">DSM 21528</strain>
    </source>
</reference>
<name>H2CH40_9LEPT</name>
<proteinExistence type="predicted"/>
<dbReference type="AlphaFoldDB" id="H2CH40"/>
<evidence type="ECO:0000313" key="3">
    <source>
        <dbReference type="Proteomes" id="UP000005737"/>
    </source>
</evidence>
<evidence type="ECO:0000256" key="1">
    <source>
        <dbReference type="SAM" id="Phobius"/>
    </source>
</evidence>
<dbReference type="HOGENOM" id="CLU_028584_0_0_12"/>
<feature type="transmembrane region" description="Helical" evidence="1">
    <location>
        <begin position="26"/>
        <end position="47"/>
    </location>
</feature>
<dbReference type="RefSeq" id="WP_002772615.1">
    <property type="nucleotide sequence ID" value="NZ_JH597773.1"/>
</dbReference>